<evidence type="ECO:0000313" key="2">
    <source>
        <dbReference type="Proteomes" id="UP001199070"/>
    </source>
</evidence>
<evidence type="ECO:0000313" key="1">
    <source>
        <dbReference type="EMBL" id="MCA8383849.1"/>
    </source>
</evidence>
<dbReference type="Pfam" id="PF13289">
    <property type="entry name" value="SIR2_2"/>
    <property type="match status" value="1"/>
</dbReference>
<dbReference type="RefSeq" id="WP_226136386.1">
    <property type="nucleotide sequence ID" value="NZ_JAIZTC010000017.1"/>
</dbReference>
<proteinExistence type="predicted"/>
<dbReference type="SUPFAM" id="SSF52467">
    <property type="entry name" value="DHS-like NAD/FAD-binding domain"/>
    <property type="match status" value="1"/>
</dbReference>
<dbReference type="AlphaFoldDB" id="A0AAW4TNY4"/>
<accession>A0AAW4TNY4</accession>
<sequence length="514" mass="58097">MALYSNSSSDRFFVQRRQIADAYNFETFVLELLRNHASKQGKKFEIGGHGAAAFDGYAPDGFDDMKSPVIVECMQSFSRRKFRTDITRIRDWIDARSHIEKQTNHITVLFVVDKPLESDELSIESQKNDPLLDGIEIRVWSWSDLEKIVDKDLIGSREILGNLFPLRVRNIVINSEADWRQEQKSRLATLAERFSDGQCSLFLGAGVSSSAGMPDWKSLLNALFVTYLTGSDTENQFSENETLELVERMDALDSPSALVSARYLRKAIAVNSDEGGIFTGAIRKALYGLRKDDKESPLIKVLVEMCIPRRSGALVSSVITYNFDDLLERELKSKSVLYKCIYTPTEPPDVDELPVYHVHGFVPEDAGDYVGVNDTTLVFSEEGYHQIYTDSYHWSNLAQLNALRNSTCIMVGLSMSDPNLRRLLEISQRGFSDPRHFAFMRRTSSEKFGIGDADSSPITVAPEKVKSFLTRHYATTEALMRELGVVVVWFERFEELPELLNSVGFPTRTSIPGK</sequence>
<protein>
    <submittedName>
        <fullName evidence="1">SIR2 family protein</fullName>
    </submittedName>
</protein>
<comment type="caution">
    <text evidence="1">The sequence shown here is derived from an EMBL/GenBank/DDBJ whole genome shotgun (WGS) entry which is preliminary data.</text>
</comment>
<dbReference type="EMBL" id="JAIZTC010000017">
    <property type="protein sequence ID" value="MCA8383849.1"/>
    <property type="molecule type" value="Genomic_DNA"/>
</dbReference>
<name>A0AAW4TNY4_9BURK</name>
<gene>
    <name evidence="1" type="ORF">LGN22_33550</name>
</gene>
<dbReference type="InterPro" id="IPR029035">
    <property type="entry name" value="DHS-like_NAD/FAD-binding_dom"/>
</dbReference>
<reference evidence="1" key="1">
    <citation type="submission" date="2023-08" db="EMBL/GenBank/DDBJ databases">
        <title>A collection of bacterial strains from the Burkholderia cepacia Research Laboratory and Repository.</title>
        <authorList>
            <person name="Lipuma J."/>
            <person name="Spilker T."/>
        </authorList>
    </citation>
    <scope>NUCLEOTIDE SEQUENCE</scope>
    <source>
        <strain evidence="1">AU0862</strain>
    </source>
</reference>
<organism evidence="1 2">
    <name type="scientific">Burkholderia cenocepacia</name>
    <dbReference type="NCBI Taxonomy" id="95486"/>
    <lineage>
        <taxon>Bacteria</taxon>
        <taxon>Pseudomonadati</taxon>
        <taxon>Pseudomonadota</taxon>
        <taxon>Betaproteobacteria</taxon>
        <taxon>Burkholderiales</taxon>
        <taxon>Burkholderiaceae</taxon>
        <taxon>Burkholderia</taxon>
        <taxon>Burkholderia cepacia complex</taxon>
    </lineage>
</organism>
<dbReference type="Proteomes" id="UP001199070">
    <property type="component" value="Unassembled WGS sequence"/>
</dbReference>